<evidence type="ECO:0000313" key="3">
    <source>
        <dbReference type="Proteomes" id="UP000265515"/>
    </source>
</evidence>
<gene>
    <name evidence="2" type="ORF">CBR_g39226</name>
</gene>
<proteinExistence type="predicted"/>
<comment type="caution">
    <text evidence="2">The sequence shown here is derived from an EMBL/GenBank/DDBJ whole genome shotgun (WGS) entry which is preliminary data.</text>
</comment>
<organism evidence="2 3">
    <name type="scientific">Chara braunii</name>
    <name type="common">Braun's stonewort</name>
    <dbReference type="NCBI Taxonomy" id="69332"/>
    <lineage>
        <taxon>Eukaryota</taxon>
        <taxon>Viridiplantae</taxon>
        <taxon>Streptophyta</taxon>
        <taxon>Charophyceae</taxon>
        <taxon>Charales</taxon>
        <taxon>Characeae</taxon>
        <taxon>Chara</taxon>
    </lineage>
</organism>
<evidence type="ECO:0000256" key="1">
    <source>
        <dbReference type="SAM" id="MobiDB-lite"/>
    </source>
</evidence>
<dbReference type="Proteomes" id="UP000265515">
    <property type="component" value="Unassembled WGS sequence"/>
</dbReference>
<reference evidence="2 3" key="1">
    <citation type="journal article" date="2018" name="Cell">
        <title>The Chara Genome: Secondary Complexity and Implications for Plant Terrestrialization.</title>
        <authorList>
            <person name="Nishiyama T."/>
            <person name="Sakayama H."/>
            <person name="Vries J.D."/>
            <person name="Buschmann H."/>
            <person name="Saint-Marcoux D."/>
            <person name="Ullrich K.K."/>
            <person name="Haas F.B."/>
            <person name="Vanderstraeten L."/>
            <person name="Becker D."/>
            <person name="Lang D."/>
            <person name="Vosolsobe S."/>
            <person name="Rombauts S."/>
            <person name="Wilhelmsson P.K.I."/>
            <person name="Janitza P."/>
            <person name="Kern R."/>
            <person name="Heyl A."/>
            <person name="Rumpler F."/>
            <person name="Villalobos L.I.A.C."/>
            <person name="Clay J.M."/>
            <person name="Skokan R."/>
            <person name="Toyoda A."/>
            <person name="Suzuki Y."/>
            <person name="Kagoshima H."/>
            <person name="Schijlen E."/>
            <person name="Tajeshwar N."/>
            <person name="Catarino B."/>
            <person name="Hetherington A.J."/>
            <person name="Saltykova A."/>
            <person name="Bonnot C."/>
            <person name="Breuninger H."/>
            <person name="Symeonidi A."/>
            <person name="Radhakrishnan G.V."/>
            <person name="Van Nieuwerburgh F."/>
            <person name="Deforce D."/>
            <person name="Chang C."/>
            <person name="Karol K.G."/>
            <person name="Hedrich R."/>
            <person name="Ulvskov P."/>
            <person name="Glockner G."/>
            <person name="Delwiche C.F."/>
            <person name="Petrasek J."/>
            <person name="Van de Peer Y."/>
            <person name="Friml J."/>
            <person name="Beilby M."/>
            <person name="Dolan L."/>
            <person name="Kohara Y."/>
            <person name="Sugano S."/>
            <person name="Fujiyama A."/>
            <person name="Delaux P.-M."/>
            <person name="Quint M."/>
            <person name="TheiBen G."/>
            <person name="Hagemann M."/>
            <person name="Harholt J."/>
            <person name="Dunand C."/>
            <person name="Zachgo S."/>
            <person name="Langdale J."/>
            <person name="Maumus F."/>
            <person name="Straeten D.V.D."/>
            <person name="Gould S.B."/>
            <person name="Rensing S.A."/>
        </authorList>
    </citation>
    <scope>NUCLEOTIDE SEQUENCE [LARGE SCALE GENOMIC DNA]</scope>
    <source>
        <strain evidence="2 3">S276</strain>
    </source>
</reference>
<name>A0A388LR93_CHABU</name>
<feature type="region of interest" description="Disordered" evidence="1">
    <location>
        <begin position="12"/>
        <end position="58"/>
    </location>
</feature>
<feature type="compositionally biased region" description="Basic and acidic residues" evidence="1">
    <location>
        <begin position="12"/>
        <end position="47"/>
    </location>
</feature>
<evidence type="ECO:0000313" key="2">
    <source>
        <dbReference type="EMBL" id="GBG84850.1"/>
    </source>
</evidence>
<keyword evidence="3" id="KW-1185">Reference proteome</keyword>
<accession>A0A388LR93</accession>
<sequence length="84" mass="9387">MPCRCATWHALGERRRSEGGRRSRRTYEEGGRKKLEKRVTREEEAGGRRGGGGAGRNKVNENIACRCVAGGTRREGEGRREEEG</sequence>
<protein>
    <submittedName>
        <fullName evidence="2">Uncharacterized protein</fullName>
    </submittedName>
</protein>
<dbReference type="EMBL" id="BFEA01000494">
    <property type="protein sequence ID" value="GBG84850.1"/>
    <property type="molecule type" value="Genomic_DNA"/>
</dbReference>
<dbReference type="Gramene" id="GBG84850">
    <property type="protein sequence ID" value="GBG84850"/>
    <property type="gene ID" value="CBR_g39226"/>
</dbReference>
<dbReference type="AlphaFoldDB" id="A0A388LR93"/>